<organism evidence="3">
    <name type="scientific">Oryza glumipatula</name>
    <dbReference type="NCBI Taxonomy" id="40148"/>
    <lineage>
        <taxon>Eukaryota</taxon>
        <taxon>Viridiplantae</taxon>
        <taxon>Streptophyta</taxon>
        <taxon>Embryophyta</taxon>
        <taxon>Tracheophyta</taxon>
        <taxon>Spermatophyta</taxon>
        <taxon>Magnoliopsida</taxon>
        <taxon>Liliopsida</taxon>
        <taxon>Poales</taxon>
        <taxon>Poaceae</taxon>
        <taxon>BOP clade</taxon>
        <taxon>Oryzoideae</taxon>
        <taxon>Oryzeae</taxon>
        <taxon>Oryzinae</taxon>
        <taxon>Oryza</taxon>
    </lineage>
</organism>
<feature type="compositionally biased region" description="Low complexity" evidence="1">
    <location>
        <begin position="1027"/>
        <end position="1048"/>
    </location>
</feature>
<proteinExistence type="predicted"/>
<evidence type="ECO:0000313" key="4">
    <source>
        <dbReference type="Proteomes" id="UP000026961"/>
    </source>
</evidence>
<feature type="compositionally biased region" description="Low complexity" evidence="1">
    <location>
        <begin position="434"/>
        <end position="444"/>
    </location>
</feature>
<dbReference type="EnsemblPlants" id="OGLUM07G18030.2">
    <property type="protein sequence ID" value="OGLUM07G18030.2"/>
    <property type="gene ID" value="OGLUM07G18030"/>
</dbReference>
<reference evidence="3" key="1">
    <citation type="submission" date="2015-04" db="UniProtKB">
        <authorList>
            <consortium name="EnsemblPlants"/>
        </authorList>
    </citation>
    <scope>IDENTIFICATION</scope>
</reference>
<dbReference type="SMART" id="SM00256">
    <property type="entry name" value="FBOX"/>
    <property type="match status" value="2"/>
</dbReference>
<feature type="compositionally biased region" description="Pro residues" evidence="1">
    <location>
        <begin position="445"/>
        <end position="457"/>
    </location>
</feature>
<evidence type="ECO:0000313" key="3">
    <source>
        <dbReference type="EnsemblPlants" id="OGLUM07G18030.2"/>
    </source>
</evidence>
<dbReference type="Proteomes" id="UP000026961">
    <property type="component" value="Chromosome 7"/>
</dbReference>
<name>A0A0E0AL98_9ORYZ</name>
<dbReference type="eggNOG" id="ENOG502R1GR">
    <property type="taxonomic scope" value="Eukaryota"/>
</dbReference>
<dbReference type="SUPFAM" id="SSF81383">
    <property type="entry name" value="F-box domain"/>
    <property type="match status" value="2"/>
</dbReference>
<accession>A0A0E0AL98</accession>
<evidence type="ECO:0000259" key="2">
    <source>
        <dbReference type="SMART" id="SM00256"/>
    </source>
</evidence>
<feature type="region of interest" description="Disordered" evidence="1">
    <location>
        <begin position="1010"/>
        <end position="1062"/>
    </location>
</feature>
<feature type="domain" description="F-box" evidence="2">
    <location>
        <begin position="20"/>
        <end position="61"/>
    </location>
</feature>
<protein>
    <recommendedName>
        <fullName evidence="2">F-box domain-containing protein</fullName>
    </recommendedName>
</protein>
<dbReference type="Gramene" id="OGLUM07G18030.2">
    <property type="protein sequence ID" value="OGLUM07G18030.2"/>
    <property type="gene ID" value="OGLUM07G18030"/>
</dbReference>
<feature type="compositionally biased region" description="Basic and acidic residues" evidence="1">
    <location>
        <begin position="1012"/>
        <end position="1023"/>
    </location>
</feature>
<keyword evidence="4" id="KW-1185">Reference proteome</keyword>
<dbReference type="InterPro" id="IPR001810">
    <property type="entry name" value="F-box_dom"/>
</dbReference>
<feature type="region of interest" description="Disordered" evidence="1">
    <location>
        <begin position="430"/>
        <end position="460"/>
    </location>
</feature>
<sequence>MASPRQNPAPAPPPPPPVILTDDLLEEIFIRLDTPADLARASASCPPFRRVITDPSFLRRYRALYPPPLLGILPRDADAFLPAEPPHRSAPAAGAVDLSCAFLPDRHTWRRRDVRDGRILFSREEEYYAPDDDGADVLLMDLAVCDPFSGRYAILPEIPQDLIDPLDLEGQSFLCFEPFLAPATAADDDEDEVGGASFRVMYMARGLTKLMAFIFPWEAGEWRAVEYDGWAALINGTSTWLAEMFWRFHVHGNICWLLDWANKLLILDTTTNQLSTIEMVPGSWKKDIVFLETEEGQLGLFVLINNFYTSFDLYYAIWQDNDKGVKQWRVIEAIQLPLNYWPLRVKMDHHRPQNLRQRCRSMFVFRWMSRLFGLRGFVGLTMPSKLLTCLPVTHHRCRHRAYEMEFYYSAAVRWGIARLAKLRCFRRRRRRAAKPNAATASPAARPAPTPTPKPTPTQPSLAVLSDDVLREIFVRVPSHADLARAATACAGFRRVITEPSFLRRFRAAGHPPALLGFLDAGGGFVPAEPPHPSAAAAAAGAAARDVVDFACPFLPSSPNPWRRRDVLDGRILFSRGAVGGGGGGGGEVDGQGDDPGFMDLAVCDPLSRRYVLLPAVPADLAASAQLHNLLDLQPFFAPPRDDDDDDGGGGGGGGTSFRVMYMARCQSKLVVFTFSSDTQQWSSTSYDGWGILVAATPSQETALTQRHHAHGCIFWFLRWAKKLLVLDTFTMELSTINLPSSELIEIQQVAIVESARGGIGMFAMVDEILDSTFDMFYVVWDPEGANKWPLERLMKLPVEFRYNLVGAAGGYLLVQGISVQGPVQDQVCFTVELKTFKVEMFCETRRTLIGADLFAGFAPSLSPPSGQMDAGLSLDHPSGVLVLFAGMVTSVGKDSTSETAPPRWIELVRRTNAVVTRSISSNLESSSSDLEIEFLPQGSTPSPPESSKSDAWMEAWSCKSDYATLLRLQPTDLAAHAAAAAADGCSGAYRAVRRVGQALAPGAALDLEVGGVEEHQSGNEDGKWSTARSSMRRSLPPSPAASSVGSSPAFPPRKRRRSGRPPPFLGLACYDGFYPATEPHPSAERAIALARKADFEYGFVPWVPEEEAWGWFPLDARDGRVLIQSKYFPDDPDGGDFPRPRFMNYAVCDPLFKRYVMLPPVPDDLTANEGSLVDFGLCLAPSQEDEADTSFRVICVARYSTKLVAFVFSSVTKQWGIGSSSTWSSLGTEEPPNRHGLSCFDCVGGCFYWTVPSADKILVLDALKMEFSVINYAHRVEDGFRACVAVDREGTPGMLTVGEYLGNGEFRFSRIAKQSDGDSPNERLSENIIQLPSYYNKYFTLGAAEGFIFLRGIPEDEKVEDSSSEDLYMDPEEIEYYSLNVKTAEFEMVCAMDMDKCYFDVCPYFRFSPPSAKPFYLILNVAMDEAVLLSPYSCRASVLLGSAGGSKWCCHSVHPDVLEPWTIYHSSHGEIHSTLVSIEKPVPVAVPELSSLFPRPRFMYYAVCDPLFKRYVMLPSIPDELTASERSLVNFALCLAPSQEDEADTSFRVMCVTRYKTKLVVFVFSSVTRQWGIGTSSSWSSLGTEEPPNFLGRFDYVDGCFYWTVPWPDKILVLDGLKMEFSVINYAHRVEDGFRACIAVDREGDPGMLTVGEYLGNGEFRFSRIAKQSDRESPNERLSENTIQLPSYYNKYFTLGAAEGFIFLRGIPEDEKVEDSSSEDLYMEPEEIEYYSLNVKTAEFEMVCAMDLDKEYFSVCPYFRFSPPSAKPCV</sequence>
<evidence type="ECO:0000256" key="1">
    <source>
        <dbReference type="SAM" id="MobiDB-lite"/>
    </source>
</evidence>
<dbReference type="PANTHER" id="PTHR31264:SF32">
    <property type="entry name" value="F-BOX DOMAIN-CONTAINING PROTEIN"/>
    <property type="match status" value="1"/>
</dbReference>
<reference evidence="3" key="2">
    <citation type="submission" date="2018-05" db="EMBL/GenBank/DDBJ databases">
        <title>OgluRS3 (Oryza glumaepatula Reference Sequence Version 3).</title>
        <authorList>
            <person name="Zhang J."/>
            <person name="Kudrna D."/>
            <person name="Lee S."/>
            <person name="Talag J."/>
            <person name="Welchert J."/>
            <person name="Wing R.A."/>
        </authorList>
    </citation>
    <scope>NUCLEOTIDE SEQUENCE [LARGE SCALE GENOMIC DNA]</scope>
</reference>
<dbReference type="InterPro" id="IPR036047">
    <property type="entry name" value="F-box-like_dom_sf"/>
</dbReference>
<dbReference type="PANTHER" id="PTHR31264">
    <property type="entry name" value="OS07G0554500 PROTEIN-RELATED"/>
    <property type="match status" value="1"/>
</dbReference>
<feature type="domain" description="F-box" evidence="2">
    <location>
        <begin position="464"/>
        <end position="505"/>
    </location>
</feature>
<dbReference type="Pfam" id="PF00646">
    <property type="entry name" value="F-box"/>
    <property type="match status" value="1"/>
</dbReference>